<dbReference type="InterPro" id="IPR019402">
    <property type="entry name" value="CWH43_N"/>
</dbReference>
<feature type="transmembrane region" description="Helical" evidence="6">
    <location>
        <begin position="134"/>
        <end position="157"/>
    </location>
</feature>
<name>A0AAW1KD06_POPJA</name>
<reference evidence="8 9" key="1">
    <citation type="journal article" date="2024" name="BMC Genomics">
        <title>De novo assembly and annotation of Popillia japonica's genome with initial clues to its potential as an invasive pest.</title>
        <authorList>
            <person name="Cucini C."/>
            <person name="Boschi S."/>
            <person name="Funari R."/>
            <person name="Cardaioli E."/>
            <person name="Iannotti N."/>
            <person name="Marturano G."/>
            <person name="Paoli F."/>
            <person name="Bruttini M."/>
            <person name="Carapelli A."/>
            <person name="Frati F."/>
            <person name="Nardi F."/>
        </authorList>
    </citation>
    <scope>NUCLEOTIDE SEQUENCE [LARGE SCALE GENOMIC DNA]</scope>
    <source>
        <strain evidence="8">DMR45628</strain>
    </source>
</reference>
<comment type="subcellular location">
    <subcellularLocation>
        <location evidence="1">Endomembrane system</location>
        <topology evidence="1">Multi-pass membrane protein</topology>
    </subcellularLocation>
</comment>
<dbReference type="InterPro" id="IPR050911">
    <property type="entry name" value="DRAM/TMEM150_Autophagy_Mod"/>
</dbReference>
<dbReference type="PANTHER" id="PTHR21324:SF2">
    <property type="entry name" value="EG:22E5.9 PROTEIN"/>
    <property type="match status" value="1"/>
</dbReference>
<organism evidence="8 9">
    <name type="scientific">Popillia japonica</name>
    <name type="common">Japanese beetle</name>
    <dbReference type="NCBI Taxonomy" id="7064"/>
    <lineage>
        <taxon>Eukaryota</taxon>
        <taxon>Metazoa</taxon>
        <taxon>Ecdysozoa</taxon>
        <taxon>Arthropoda</taxon>
        <taxon>Hexapoda</taxon>
        <taxon>Insecta</taxon>
        <taxon>Pterygota</taxon>
        <taxon>Neoptera</taxon>
        <taxon>Endopterygota</taxon>
        <taxon>Coleoptera</taxon>
        <taxon>Polyphaga</taxon>
        <taxon>Scarabaeiformia</taxon>
        <taxon>Scarabaeidae</taxon>
        <taxon>Rutelinae</taxon>
        <taxon>Popillia</taxon>
    </lineage>
</organism>
<feature type="transmembrane region" description="Helical" evidence="6">
    <location>
        <begin position="99"/>
        <end position="127"/>
    </location>
</feature>
<comment type="similarity">
    <text evidence="2">Belongs to the DRAM/TMEM150 family.</text>
</comment>
<dbReference type="EMBL" id="JASPKY010000240">
    <property type="protein sequence ID" value="KAK9717478.1"/>
    <property type="molecule type" value="Genomic_DNA"/>
</dbReference>
<keyword evidence="3 6" id="KW-0812">Transmembrane</keyword>
<dbReference type="GO" id="GO:0012505">
    <property type="term" value="C:endomembrane system"/>
    <property type="evidence" value="ECO:0007669"/>
    <property type="project" value="UniProtKB-SubCell"/>
</dbReference>
<feature type="transmembrane region" description="Helical" evidence="6">
    <location>
        <begin position="32"/>
        <end position="54"/>
    </location>
</feature>
<dbReference type="Pfam" id="PF10277">
    <property type="entry name" value="Frag1"/>
    <property type="match status" value="1"/>
</dbReference>
<evidence type="ECO:0000256" key="1">
    <source>
        <dbReference type="ARBA" id="ARBA00004127"/>
    </source>
</evidence>
<protein>
    <submittedName>
        <fullName evidence="8">Frag1/DRAM/Sfk1 family</fullName>
    </submittedName>
</protein>
<evidence type="ECO:0000256" key="5">
    <source>
        <dbReference type="ARBA" id="ARBA00023136"/>
    </source>
</evidence>
<comment type="caution">
    <text evidence="8">The sequence shown here is derived from an EMBL/GenBank/DDBJ whole genome shotgun (WGS) entry which is preliminary data.</text>
</comment>
<evidence type="ECO:0000256" key="6">
    <source>
        <dbReference type="SAM" id="Phobius"/>
    </source>
</evidence>
<dbReference type="AlphaFoldDB" id="A0AAW1KD06"/>
<sequence>MIAYAVAIYHDHVYHTWPYISDVAVISPEKCIVSQLFTFGTILMTVVVYFRYLVIKHTTETYSLRPIITLMNNTNVWLGFLALLGVSFISNYQKKLISTIHLLGVAMTFNLGGIYLISEIISSVLVYPKIGSKVIIVTRIAITSIYTICLVISGIFASTSFNKFNGLTAIKWLPEDAGYTDHVISAITEWITAICLLLYLITYAYEFKDVVIYKPVLELPAEVTDV</sequence>
<feature type="transmembrane region" description="Helical" evidence="6">
    <location>
        <begin position="75"/>
        <end position="93"/>
    </location>
</feature>
<keyword evidence="5 6" id="KW-0472">Membrane</keyword>
<evidence type="ECO:0000256" key="3">
    <source>
        <dbReference type="ARBA" id="ARBA00022692"/>
    </source>
</evidence>
<keyword evidence="4 6" id="KW-1133">Transmembrane helix</keyword>
<proteinExistence type="inferred from homology"/>
<evidence type="ECO:0000313" key="9">
    <source>
        <dbReference type="Proteomes" id="UP001458880"/>
    </source>
</evidence>
<evidence type="ECO:0000313" key="8">
    <source>
        <dbReference type="EMBL" id="KAK9717478.1"/>
    </source>
</evidence>
<evidence type="ECO:0000256" key="2">
    <source>
        <dbReference type="ARBA" id="ARBA00006565"/>
    </source>
</evidence>
<dbReference type="Proteomes" id="UP001458880">
    <property type="component" value="Unassembled WGS sequence"/>
</dbReference>
<keyword evidence="9" id="KW-1185">Reference proteome</keyword>
<gene>
    <name evidence="8" type="ORF">QE152_g23727</name>
</gene>
<feature type="transmembrane region" description="Helical" evidence="6">
    <location>
        <begin position="183"/>
        <end position="205"/>
    </location>
</feature>
<evidence type="ECO:0000259" key="7">
    <source>
        <dbReference type="Pfam" id="PF10277"/>
    </source>
</evidence>
<evidence type="ECO:0000256" key="4">
    <source>
        <dbReference type="ARBA" id="ARBA00022989"/>
    </source>
</evidence>
<accession>A0AAW1KD06</accession>
<feature type="domain" description="CWH43-like N-terminal" evidence="7">
    <location>
        <begin position="2"/>
        <end position="209"/>
    </location>
</feature>
<dbReference type="PANTHER" id="PTHR21324">
    <property type="entry name" value="FASTING-INDUCIBLE INTEGRAL MEMBRANE PROTEIN TM6P1-RELATED"/>
    <property type="match status" value="1"/>
</dbReference>